<dbReference type="Proteomes" id="UP000655751">
    <property type="component" value="Unassembled WGS sequence"/>
</dbReference>
<gene>
    <name evidence="2" type="ORF">IT779_24790</name>
</gene>
<dbReference type="RefSeq" id="WP_196151806.1">
    <property type="nucleotide sequence ID" value="NZ_JADMLG010000011.1"/>
</dbReference>
<reference evidence="2" key="1">
    <citation type="submission" date="2020-11" db="EMBL/GenBank/DDBJ databases">
        <title>Nocardia NEAU-351.nov., a novel actinomycete isolated from the cow dung.</title>
        <authorList>
            <person name="Zhang X."/>
        </authorList>
    </citation>
    <scope>NUCLEOTIDE SEQUENCE</scope>
    <source>
        <strain evidence="2">NEAU-351</strain>
    </source>
</reference>
<dbReference type="EMBL" id="JADMLG010000011">
    <property type="protein sequence ID" value="MBH0779490.1"/>
    <property type="molecule type" value="Genomic_DNA"/>
</dbReference>
<accession>A0A931IFN5</accession>
<organism evidence="2 3">
    <name type="scientific">Nocardia bovistercoris</name>
    <dbReference type="NCBI Taxonomy" id="2785916"/>
    <lineage>
        <taxon>Bacteria</taxon>
        <taxon>Bacillati</taxon>
        <taxon>Actinomycetota</taxon>
        <taxon>Actinomycetes</taxon>
        <taxon>Mycobacteriales</taxon>
        <taxon>Nocardiaceae</taxon>
        <taxon>Nocardia</taxon>
    </lineage>
</organism>
<comment type="caution">
    <text evidence="2">The sequence shown here is derived from an EMBL/GenBank/DDBJ whole genome shotgun (WGS) entry which is preliminary data.</text>
</comment>
<name>A0A931IFN5_9NOCA</name>
<dbReference type="AlphaFoldDB" id="A0A931IFN5"/>
<evidence type="ECO:0000313" key="3">
    <source>
        <dbReference type="Proteomes" id="UP000655751"/>
    </source>
</evidence>
<keyword evidence="3" id="KW-1185">Reference proteome</keyword>
<evidence type="ECO:0000256" key="1">
    <source>
        <dbReference type="SAM" id="MobiDB-lite"/>
    </source>
</evidence>
<proteinExistence type="predicted"/>
<feature type="region of interest" description="Disordered" evidence="1">
    <location>
        <begin position="31"/>
        <end position="53"/>
    </location>
</feature>
<protein>
    <submittedName>
        <fullName evidence="2">Uncharacterized protein</fullName>
    </submittedName>
</protein>
<evidence type="ECO:0000313" key="2">
    <source>
        <dbReference type="EMBL" id="MBH0779490.1"/>
    </source>
</evidence>
<sequence length="53" mass="5360">MVFTLLVPSAIAQGPAWARVVSILQDAEASGARKSAAPHADRVGAGLPEPAAH</sequence>